<evidence type="ECO:0000256" key="3">
    <source>
        <dbReference type="ARBA" id="ARBA00009759"/>
    </source>
</evidence>
<dbReference type="GO" id="GO:0000103">
    <property type="term" value="P:sulfate assimilation"/>
    <property type="evidence" value="ECO:0007669"/>
    <property type="project" value="TreeGrafter"/>
</dbReference>
<dbReference type="PANTHER" id="PTHR43200:SF6">
    <property type="entry name" value="3'(2'),5'-BISPHOSPHATE NUCLEOTIDASE"/>
    <property type="match status" value="1"/>
</dbReference>
<comment type="caution">
    <text evidence="14">The sequence shown here is derived from an EMBL/GenBank/DDBJ whole genome shotgun (WGS) entry which is preliminary data.</text>
</comment>
<dbReference type="Pfam" id="PF00459">
    <property type="entry name" value="Inositol_P"/>
    <property type="match status" value="1"/>
</dbReference>
<evidence type="ECO:0000256" key="8">
    <source>
        <dbReference type="ARBA" id="ARBA00044466"/>
    </source>
</evidence>
<comment type="catalytic activity">
    <reaction evidence="11">
        <text>3'-phosphoadenylyl sulfate + H2O = adenosine 5'-phosphosulfate + phosphate</text>
        <dbReference type="Rhea" id="RHEA:77639"/>
        <dbReference type="ChEBI" id="CHEBI:15377"/>
        <dbReference type="ChEBI" id="CHEBI:43474"/>
        <dbReference type="ChEBI" id="CHEBI:58243"/>
        <dbReference type="ChEBI" id="CHEBI:58339"/>
        <dbReference type="EC" id="3.1.3.7"/>
    </reaction>
    <physiologicalReaction direction="left-to-right" evidence="11">
        <dbReference type="Rhea" id="RHEA:77640"/>
    </physiologicalReaction>
</comment>
<feature type="binding site" evidence="12">
    <location>
        <position position="169"/>
    </location>
    <ligand>
        <name>Mg(2+)</name>
        <dbReference type="ChEBI" id="CHEBI:18420"/>
        <label>1</label>
        <note>catalytic</note>
    </ligand>
</feature>
<keyword evidence="5 13" id="KW-0378">Hydrolase</keyword>
<dbReference type="InterPro" id="IPR006239">
    <property type="entry name" value="DPNP"/>
</dbReference>
<comment type="similarity">
    <text evidence="3 13">Belongs to the inositol monophosphatase superfamily.</text>
</comment>
<dbReference type="CDD" id="cd01517">
    <property type="entry name" value="PAP_phosphatase"/>
    <property type="match status" value="1"/>
</dbReference>
<dbReference type="InterPro" id="IPR020583">
    <property type="entry name" value="Inositol_monoP_metal-BS"/>
</dbReference>
<evidence type="ECO:0000256" key="2">
    <source>
        <dbReference type="ARBA" id="ARBA00004847"/>
    </source>
</evidence>
<dbReference type="GO" id="GO:0046872">
    <property type="term" value="F:metal ion binding"/>
    <property type="evidence" value="ECO:0007669"/>
    <property type="project" value="UniProtKB-UniRule"/>
</dbReference>
<keyword evidence="4 12" id="KW-0479">Metal-binding</keyword>
<evidence type="ECO:0000256" key="10">
    <source>
        <dbReference type="ARBA" id="ARBA00044479"/>
    </source>
</evidence>
<keyword evidence="15" id="KW-1185">Reference proteome</keyword>
<gene>
    <name evidence="14" type="ORF">F3Y22_tig00110783pilonHSYRG00250</name>
</gene>
<keyword evidence="6 12" id="KW-0460">Magnesium</keyword>
<dbReference type="Gene3D" id="3.30.540.10">
    <property type="entry name" value="Fructose-1,6-Bisphosphatase, subunit A, domain 1"/>
    <property type="match status" value="1"/>
</dbReference>
<keyword evidence="7" id="KW-0511">Multifunctional enzyme</keyword>
<dbReference type="EC" id="3.1.3.7" evidence="13"/>
<organism evidence="14 15">
    <name type="scientific">Hibiscus syriacus</name>
    <name type="common">Rose of Sharon</name>
    <dbReference type="NCBI Taxonomy" id="106335"/>
    <lineage>
        <taxon>Eukaryota</taxon>
        <taxon>Viridiplantae</taxon>
        <taxon>Streptophyta</taxon>
        <taxon>Embryophyta</taxon>
        <taxon>Tracheophyta</taxon>
        <taxon>Spermatophyta</taxon>
        <taxon>Magnoliopsida</taxon>
        <taxon>eudicotyledons</taxon>
        <taxon>Gunneridae</taxon>
        <taxon>Pentapetalae</taxon>
        <taxon>rosids</taxon>
        <taxon>malvids</taxon>
        <taxon>Malvales</taxon>
        <taxon>Malvaceae</taxon>
        <taxon>Malvoideae</taxon>
        <taxon>Hibiscus</taxon>
    </lineage>
</organism>
<dbReference type="GO" id="GO:0008441">
    <property type="term" value="F:3'(2'),5'-bisphosphate nucleotidase activity"/>
    <property type="evidence" value="ECO:0007669"/>
    <property type="project" value="UniProtKB-UniRule"/>
</dbReference>
<name>A0A6A2ZUA5_HIBSY</name>
<protein>
    <recommendedName>
        <fullName evidence="13">3'(2'),5'-bisphosphate nucleotidase</fullName>
        <ecNumber evidence="13">3.1.3.7</ecNumber>
    </recommendedName>
</protein>
<feature type="binding site" evidence="12">
    <location>
        <position position="107"/>
    </location>
    <ligand>
        <name>Mg(2+)</name>
        <dbReference type="ChEBI" id="CHEBI:18420"/>
        <label>1</label>
        <note>catalytic</note>
    </ligand>
</feature>
<dbReference type="GO" id="GO:0046854">
    <property type="term" value="P:phosphatidylinositol phosphate biosynthetic process"/>
    <property type="evidence" value="ECO:0007669"/>
    <property type="project" value="InterPro"/>
</dbReference>
<dbReference type="GO" id="GO:0043647">
    <property type="term" value="P:inositol phosphate metabolic process"/>
    <property type="evidence" value="ECO:0007669"/>
    <property type="project" value="UniProtKB-UniRule"/>
</dbReference>
<dbReference type="GO" id="GO:0004441">
    <property type="term" value="F:inositol-1,4-bisphosphate 1-phosphatase activity"/>
    <property type="evidence" value="ECO:0007669"/>
    <property type="project" value="UniProtKB-EC"/>
</dbReference>
<evidence type="ECO:0000313" key="15">
    <source>
        <dbReference type="Proteomes" id="UP000436088"/>
    </source>
</evidence>
<dbReference type="InterPro" id="IPR020550">
    <property type="entry name" value="Inositol_monophosphatase_CS"/>
</dbReference>
<evidence type="ECO:0000313" key="14">
    <source>
        <dbReference type="EMBL" id="KAE8694445.1"/>
    </source>
</evidence>
<dbReference type="InterPro" id="IPR051090">
    <property type="entry name" value="Inositol_monoP_superfamily"/>
</dbReference>
<dbReference type="InterPro" id="IPR000760">
    <property type="entry name" value="Inositol_monophosphatase-like"/>
</dbReference>
<sequence>MSLNCLRLVCHSIKKPPVFHLSYSPSSYSSSPAVLVSMSYSKELAAAKKAASLAARLCQKVQKALLQSDVQSKNDKSPVTVADYGSQALVSSVLQQEIPADFSLVAEEDSKDLRKDGGQEIVERITKLVNDSITSDGSYNVTLSTEDVIKAIDSGRSEGGSQGRHWVLDPIDGTKGFLRGDQYAIALALLDGGKVVLGVLACPNLPLTSISAPDQHSPNNEVGCLFFAEVGGGTYMQPLDGSSAVKVQVTAVENPEEASFFESYEAAHSMHDLSSLIAQKLGVKAPPVRIDSQAKYGALSRGDGAIYLRFPHKGYREKIWDHAAGCIVVTEAGGVVTDAAGKPLDFSRGNYLDVDTGIIVTNQKLMPFLFNAVRESIKEKAASLSRRIDVGICWERQLT</sequence>
<evidence type="ECO:0000256" key="11">
    <source>
        <dbReference type="ARBA" id="ARBA00044484"/>
    </source>
</evidence>
<evidence type="ECO:0000256" key="4">
    <source>
        <dbReference type="ARBA" id="ARBA00022723"/>
    </source>
</evidence>
<accession>A0A6A2ZUA5</accession>
<evidence type="ECO:0000256" key="5">
    <source>
        <dbReference type="ARBA" id="ARBA00022801"/>
    </source>
</evidence>
<dbReference type="Gene3D" id="3.40.190.80">
    <property type="match status" value="1"/>
</dbReference>
<comment type="pathway">
    <text evidence="2">Signal transduction; phosphatidylinositol signaling pathway.</text>
</comment>
<evidence type="ECO:0000256" key="7">
    <source>
        <dbReference type="ARBA" id="ARBA00023268"/>
    </source>
</evidence>
<dbReference type="EMBL" id="VEPZ02001110">
    <property type="protein sequence ID" value="KAE8694445.1"/>
    <property type="molecule type" value="Genomic_DNA"/>
</dbReference>
<evidence type="ECO:0000256" key="6">
    <source>
        <dbReference type="ARBA" id="ARBA00022842"/>
    </source>
</evidence>
<comment type="function">
    <text evidence="13">Converts adenosine 3'-phosphate 5'-phosphosulfate (PAPS) to adenosine 5'-phosphosulfate (APS) and 3'(2')-phosphoadenosine 5'-phosphate (PAP) to AMP.</text>
</comment>
<dbReference type="Proteomes" id="UP000436088">
    <property type="component" value="Unassembled WGS sequence"/>
</dbReference>
<dbReference type="PROSITE" id="PS00630">
    <property type="entry name" value="IMP_2"/>
    <property type="match status" value="1"/>
</dbReference>
<evidence type="ECO:0000256" key="12">
    <source>
        <dbReference type="PIRSR" id="PIRSR600760-2"/>
    </source>
</evidence>
<dbReference type="NCBIfam" id="TIGR01330">
    <property type="entry name" value="bisphos_HAL2"/>
    <property type="match status" value="1"/>
</dbReference>
<comment type="cofactor">
    <cofactor evidence="1 12 13">
        <name>Mg(2+)</name>
        <dbReference type="ChEBI" id="CHEBI:18420"/>
    </cofactor>
</comment>
<dbReference type="SUPFAM" id="SSF56655">
    <property type="entry name" value="Carbohydrate phosphatase"/>
    <property type="match status" value="1"/>
</dbReference>
<evidence type="ECO:0000256" key="13">
    <source>
        <dbReference type="RuleBase" id="RU368076"/>
    </source>
</evidence>
<comment type="catalytic activity">
    <reaction evidence="8">
        <text>adenosine 2',5'-bisphosphate + H2O = AMP + phosphate</text>
        <dbReference type="Rhea" id="RHEA:77643"/>
        <dbReference type="ChEBI" id="CHEBI:15377"/>
        <dbReference type="ChEBI" id="CHEBI:43474"/>
        <dbReference type="ChEBI" id="CHEBI:194156"/>
        <dbReference type="ChEBI" id="CHEBI:456215"/>
        <dbReference type="EC" id="3.1.3.7"/>
    </reaction>
    <physiologicalReaction direction="left-to-right" evidence="8">
        <dbReference type="Rhea" id="RHEA:77644"/>
    </physiologicalReaction>
</comment>
<feature type="binding site" evidence="12">
    <location>
        <position position="171"/>
    </location>
    <ligand>
        <name>Mg(2+)</name>
        <dbReference type="ChEBI" id="CHEBI:18420"/>
        <label>1</label>
        <note>catalytic</note>
    </ligand>
</feature>
<evidence type="ECO:0000256" key="1">
    <source>
        <dbReference type="ARBA" id="ARBA00001946"/>
    </source>
</evidence>
<proteinExistence type="inferred from homology"/>
<reference evidence="14" key="1">
    <citation type="submission" date="2019-09" db="EMBL/GenBank/DDBJ databases">
        <title>Draft genome information of white flower Hibiscus syriacus.</title>
        <authorList>
            <person name="Kim Y.-M."/>
        </authorList>
    </citation>
    <scope>NUCLEOTIDE SEQUENCE [LARGE SCALE GENOMIC DNA]</scope>
    <source>
        <strain evidence="14">YM2019G1</strain>
    </source>
</reference>
<dbReference type="FunFam" id="3.40.190.80:FF:000003">
    <property type="entry name" value="PAP-specific phosphatase HAL2-like"/>
    <property type="match status" value="1"/>
</dbReference>
<dbReference type="AlphaFoldDB" id="A0A6A2ZUA5"/>
<comment type="catalytic activity">
    <reaction evidence="9">
        <text>1D-myo-inositol 1,4-bisphosphate + H2O = 1D-myo-inositol 4-phosphate + phosphate</text>
        <dbReference type="Rhea" id="RHEA:15553"/>
        <dbReference type="ChEBI" id="CHEBI:15377"/>
        <dbReference type="ChEBI" id="CHEBI:43474"/>
        <dbReference type="ChEBI" id="CHEBI:58282"/>
        <dbReference type="ChEBI" id="CHEBI:58469"/>
        <dbReference type="EC" id="3.1.3.57"/>
    </reaction>
    <physiologicalReaction direction="left-to-right" evidence="9">
        <dbReference type="Rhea" id="RHEA:15554"/>
    </physiologicalReaction>
</comment>
<dbReference type="FunFam" id="3.30.540.10:FF:000016">
    <property type="entry name" value="SAL1 phosphatase"/>
    <property type="match status" value="1"/>
</dbReference>
<dbReference type="PROSITE" id="PS00629">
    <property type="entry name" value="IMP_1"/>
    <property type="match status" value="1"/>
</dbReference>
<feature type="binding site" evidence="12">
    <location>
        <position position="172"/>
    </location>
    <ligand>
        <name>Mg(2+)</name>
        <dbReference type="ChEBI" id="CHEBI:18420"/>
        <label>1</label>
        <note>catalytic</note>
    </ligand>
</feature>
<dbReference type="PANTHER" id="PTHR43200">
    <property type="entry name" value="PHOSPHATASE"/>
    <property type="match status" value="1"/>
</dbReference>
<feature type="binding site" evidence="12">
    <location>
        <position position="321"/>
    </location>
    <ligand>
        <name>Mg(2+)</name>
        <dbReference type="ChEBI" id="CHEBI:18420"/>
        <label>1</label>
        <note>catalytic</note>
    </ligand>
</feature>
<comment type="catalytic activity">
    <reaction evidence="10">
        <text>adenosine 3',5'-bisphosphate + H2O = AMP + phosphate</text>
        <dbReference type="Rhea" id="RHEA:10040"/>
        <dbReference type="ChEBI" id="CHEBI:15377"/>
        <dbReference type="ChEBI" id="CHEBI:43474"/>
        <dbReference type="ChEBI" id="CHEBI:58343"/>
        <dbReference type="ChEBI" id="CHEBI:456215"/>
        <dbReference type="EC" id="3.1.3.7"/>
    </reaction>
    <physiologicalReaction direction="left-to-right" evidence="10">
        <dbReference type="Rhea" id="RHEA:10041"/>
    </physiologicalReaction>
</comment>
<evidence type="ECO:0000256" key="9">
    <source>
        <dbReference type="ARBA" id="ARBA00044478"/>
    </source>
</evidence>